<feature type="domain" description="Cytochrome b561 bacterial/Ni-hydrogenase" evidence="8">
    <location>
        <begin position="544"/>
        <end position="722"/>
    </location>
</feature>
<keyword evidence="11" id="KW-1185">Reference proteome</keyword>
<comment type="subcellular location">
    <subcellularLocation>
        <location evidence="1">Cell membrane</location>
        <topology evidence="1">Multi-pass membrane protein</topology>
    </subcellularLocation>
</comment>
<dbReference type="GO" id="GO:0005886">
    <property type="term" value="C:plasma membrane"/>
    <property type="evidence" value="ECO:0007669"/>
    <property type="project" value="UniProtKB-SubCell"/>
</dbReference>
<dbReference type="Gene3D" id="1.10.1130.10">
    <property type="entry name" value="Flavocytochrome C3, Chain A"/>
    <property type="match status" value="1"/>
</dbReference>
<evidence type="ECO:0000256" key="1">
    <source>
        <dbReference type="ARBA" id="ARBA00004651"/>
    </source>
</evidence>
<feature type="transmembrane region" description="Helical" evidence="7">
    <location>
        <begin position="660"/>
        <end position="679"/>
    </location>
</feature>
<dbReference type="InterPro" id="IPR054337">
    <property type="entry name" value="Mtrc-MtrF-like_dom_II/IV"/>
</dbReference>
<evidence type="ECO:0000313" key="11">
    <source>
        <dbReference type="Proteomes" id="UP001221302"/>
    </source>
</evidence>
<feature type="domain" description="Outer membrane cytochrome MtrC/MtrF-like" evidence="9">
    <location>
        <begin position="237"/>
        <end position="404"/>
    </location>
</feature>
<keyword evidence="2" id="KW-1003">Cell membrane</keyword>
<evidence type="ECO:0000256" key="4">
    <source>
        <dbReference type="ARBA" id="ARBA00022729"/>
    </source>
</evidence>
<evidence type="ECO:0000256" key="2">
    <source>
        <dbReference type="ARBA" id="ARBA00022475"/>
    </source>
</evidence>
<keyword evidence="6 7" id="KW-0472">Membrane</keyword>
<accession>A0AAE3NZW5</accession>
<keyword evidence="4" id="KW-0732">Signal</keyword>
<keyword evidence="3 7" id="KW-0812">Transmembrane</keyword>
<dbReference type="Pfam" id="PF01292">
    <property type="entry name" value="Ni_hydr_CYTB"/>
    <property type="match status" value="1"/>
</dbReference>
<dbReference type="SUPFAM" id="SSF81342">
    <property type="entry name" value="Transmembrane di-heme cytochromes"/>
    <property type="match status" value="1"/>
</dbReference>
<organism evidence="10 11">
    <name type="scientific">Stygiobacter electus</name>
    <dbReference type="NCBI Taxonomy" id="3032292"/>
    <lineage>
        <taxon>Bacteria</taxon>
        <taxon>Pseudomonadati</taxon>
        <taxon>Ignavibacteriota</taxon>
        <taxon>Ignavibacteria</taxon>
        <taxon>Ignavibacteriales</taxon>
        <taxon>Melioribacteraceae</taxon>
        <taxon>Stygiobacter</taxon>
    </lineage>
</organism>
<reference evidence="10" key="1">
    <citation type="submission" date="2023-03" db="EMBL/GenBank/DDBJ databases">
        <title>Stygiobacter electus gen. nov., sp. nov., facultatively anaerobic thermotolerant bacterium of the class Ignavibacteria from a well of Yessentuki mineral water deposit.</title>
        <authorList>
            <person name="Podosokorskaya O.A."/>
            <person name="Elcheninov A.G."/>
            <person name="Petrova N.F."/>
            <person name="Zavarzina D.G."/>
            <person name="Kublanov I.V."/>
            <person name="Merkel A.Y."/>
        </authorList>
    </citation>
    <scope>NUCLEOTIDE SEQUENCE</scope>
    <source>
        <strain evidence="10">09-Me</strain>
    </source>
</reference>
<dbReference type="InterPro" id="IPR011577">
    <property type="entry name" value="Cyt_b561_bac/Ni-Hgenase"/>
</dbReference>
<feature type="transmembrane region" description="Helical" evidence="7">
    <location>
        <begin position="501"/>
        <end position="523"/>
    </location>
</feature>
<proteinExistence type="predicted"/>
<dbReference type="PANTHER" id="PTHR35038">
    <property type="entry name" value="DISSIMILATORY SULFITE REDUCTASE SIRA"/>
    <property type="match status" value="1"/>
</dbReference>
<gene>
    <name evidence="10" type="ORF">P0M35_06130</name>
</gene>
<dbReference type="Proteomes" id="UP001221302">
    <property type="component" value="Unassembled WGS sequence"/>
</dbReference>
<feature type="transmembrane region" description="Helical" evidence="7">
    <location>
        <begin position="550"/>
        <end position="569"/>
    </location>
</feature>
<sequence>MKKIIYFLILLLSIKTYSQSTDDQVCLDCHSDNTLTKKKNGKIISLFVDGKKFALSVHEDISCIGCHTDVDPENLPHPENLAKVNCGNCHDDKVKTVSNDIHHRLKVKNPPTCVSCHSNHEVKKPPLNNTAKVIEYCNKCHTDKILANNYHGKVVEKNNCLACHKKVDVKLTLPSSVHKNLQCADCHNYISNNLANHPKNVKHTQKADCYLCHSQIAKVHRESIHGISLSEGIDEAAMCWDCHGSHNIQKVKSEFSLVSPKNLASTCGKCHDNKDFQKKFDIGIKNPAASYTQSVHGKLLKNGNKDVPTCTSCHDVHNIKNKVQEGSTISPFNIPKLCGQCHKKESEEYTQSIHWIRAKKGFRESPVCSDCHSEHNIDAVNAKNKRDEAKKLQEQTCIVCHQNPMIARRFGHTGENAKLYQDSYHGLAVMRGDKDAAMCIDCHGVHKILPKNFSESSVSKENVKTTCQKCHKDATQVFSESYSHITQNKEAVKIESIVSNIYFWLIFSVIGAMVLHNLLIYLYEVKKKRNKLINDITIPRFTKNEVVQHYLLFISFITLAITGFALKYPNSWWSELLRNIGMTETVRQYIHRGAAIIMIITGLYHIGYLLFTARGRDVLFNLIPKWSDVIEARDNILYYLRINKERPKFDEYDYTEKAEYWALIWGTIVMGVTGLFLWFPTLVGNWAPVWLIKVSELIHFYEAILATLAIVVWHWFFVIFHPHEYPMSLTWIDGKMSLHTYRHHHEKHFRKVVLEWKEYKSGKRELKKVSNSTFLFTSTLEKNGLNPDVIINHEIENDPELKNWLDEKLNIAIN</sequence>
<dbReference type="Pfam" id="PF22113">
    <property type="entry name" value="Mtrc-MtrF_II-IV_dom"/>
    <property type="match status" value="1"/>
</dbReference>
<dbReference type="Gene3D" id="3.90.10.10">
    <property type="entry name" value="Cytochrome C3"/>
    <property type="match status" value="3"/>
</dbReference>
<evidence type="ECO:0000256" key="6">
    <source>
        <dbReference type="ARBA" id="ARBA00023136"/>
    </source>
</evidence>
<keyword evidence="5 7" id="KW-1133">Transmembrane helix</keyword>
<feature type="transmembrane region" description="Helical" evidence="7">
    <location>
        <begin position="589"/>
        <end position="611"/>
    </location>
</feature>
<evidence type="ECO:0000259" key="9">
    <source>
        <dbReference type="Pfam" id="PF22113"/>
    </source>
</evidence>
<evidence type="ECO:0000256" key="7">
    <source>
        <dbReference type="SAM" id="Phobius"/>
    </source>
</evidence>
<feature type="transmembrane region" description="Helical" evidence="7">
    <location>
        <begin position="699"/>
        <end position="720"/>
    </location>
</feature>
<comment type="caution">
    <text evidence="10">The sequence shown here is derived from an EMBL/GenBank/DDBJ whole genome shotgun (WGS) entry which is preliminary data.</text>
</comment>
<evidence type="ECO:0000256" key="5">
    <source>
        <dbReference type="ARBA" id="ARBA00022989"/>
    </source>
</evidence>
<name>A0AAE3NZW5_9BACT</name>
<protein>
    <submittedName>
        <fullName evidence="10">Cytochrome c3 family protein</fullName>
    </submittedName>
</protein>
<dbReference type="GO" id="GO:0022904">
    <property type="term" value="P:respiratory electron transport chain"/>
    <property type="evidence" value="ECO:0007669"/>
    <property type="project" value="InterPro"/>
</dbReference>
<dbReference type="InterPro" id="IPR036280">
    <property type="entry name" value="Multihaem_cyt_sf"/>
</dbReference>
<dbReference type="RefSeq" id="WP_321535486.1">
    <property type="nucleotide sequence ID" value="NZ_JARGDL010000006.1"/>
</dbReference>
<dbReference type="SUPFAM" id="SSF48695">
    <property type="entry name" value="Multiheme cytochromes"/>
    <property type="match status" value="2"/>
</dbReference>
<evidence type="ECO:0000256" key="3">
    <source>
        <dbReference type="ARBA" id="ARBA00022692"/>
    </source>
</evidence>
<dbReference type="CDD" id="cd08168">
    <property type="entry name" value="Cytochrom_C3"/>
    <property type="match status" value="1"/>
</dbReference>
<dbReference type="GO" id="GO:0009055">
    <property type="term" value="F:electron transfer activity"/>
    <property type="evidence" value="ECO:0007669"/>
    <property type="project" value="InterPro"/>
</dbReference>
<dbReference type="InterPro" id="IPR016174">
    <property type="entry name" value="Di-haem_cyt_TM"/>
</dbReference>
<dbReference type="Gene3D" id="1.20.950.20">
    <property type="entry name" value="Transmembrane di-heme cytochromes, Chain C"/>
    <property type="match status" value="1"/>
</dbReference>
<evidence type="ECO:0000313" key="10">
    <source>
        <dbReference type="EMBL" id="MDF1611719.1"/>
    </source>
</evidence>
<dbReference type="AlphaFoldDB" id="A0AAE3NZW5"/>
<evidence type="ECO:0000259" key="8">
    <source>
        <dbReference type="Pfam" id="PF01292"/>
    </source>
</evidence>
<dbReference type="EMBL" id="JARGDL010000006">
    <property type="protein sequence ID" value="MDF1611719.1"/>
    <property type="molecule type" value="Genomic_DNA"/>
</dbReference>
<dbReference type="InterPro" id="IPR051829">
    <property type="entry name" value="Multiheme_Cytochr_ET"/>
</dbReference>